<accession>A0AAD9JIY1</accession>
<dbReference type="InterPro" id="IPR040065">
    <property type="entry name" value="LZIC"/>
</dbReference>
<dbReference type="Proteomes" id="UP001208570">
    <property type="component" value="Unassembled WGS sequence"/>
</dbReference>
<dbReference type="EMBL" id="JAODUP010000278">
    <property type="protein sequence ID" value="KAK2154054.1"/>
    <property type="molecule type" value="Genomic_DNA"/>
</dbReference>
<keyword evidence="5" id="KW-1185">Reference proteome</keyword>
<organism evidence="4 5">
    <name type="scientific">Paralvinella palmiformis</name>
    <dbReference type="NCBI Taxonomy" id="53620"/>
    <lineage>
        <taxon>Eukaryota</taxon>
        <taxon>Metazoa</taxon>
        <taxon>Spiralia</taxon>
        <taxon>Lophotrochozoa</taxon>
        <taxon>Annelida</taxon>
        <taxon>Polychaeta</taxon>
        <taxon>Sedentaria</taxon>
        <taxon>Canalipalpata</taxon>
        <taxon>Terebellida</taxon>
        <taxon>Terebelliformia</taxon>
        <taxon>Alvinellidae</taxon>
        <taxon>Paralvinella</taxon>
    </lineage>
</organism>
<dbReference type="Pfam" id="PF06384">
    <property type="entry name" value="ICAT"/>
    <property type="match status" value="1"/>
</dbReference>
<evidence type="ECO:0000256" key="2">
    <source>
        <dbReference type="SAM" id="Coils"/>
    </source>
</evidence>
<dbReference type="GO" id="GO:0008013">
    <property type="term" value="F:beta-catenin binding"/>
    <property type="evidence" value="ECO:0007669"/>
    <property type="project" value="InterPro"/>
</dbReference>
<dbReference type="Gene3D" id="1.10.10.490">
    <property type="entry name" value="Beta-catenin-interacting ICAT"/>
    <property type="match status" value="1"/>
</dbReference>
<sequence>MASLGEAETSRLKRNVEEQLDRLMQQLKDIEESKEDLDEDEYLTVKEDTIEQLKEFNESLSRMKGGDLSLINDLNRIQLAIRAAISEAFKTPEVIQMFAKKQPGQLRQRFAEIERDGKIGKLPPEEAAQQKVEVLTALKRLGETLSAPEEAFLSSNSTDSLKQFGQVSDKIGGQVLDVAGSQVSAAIT</sequence>
<comment type="caution">
    <text evidence="4">The sequence shown here is derived from an EMBL/GenBank/DDBJ whole genome shotgun (WGS) entry which is preliminary data.</text>
</comment>
<evidence type="ECO:0000313" key="5">
    <source>
        <dbReference type="Proteomes" id="UP001208570"/>
    </source>
</evidence>
<dbReference type="PANTHER" id="PTHR16505:SF8">
    <property type="entry name" value="PROTEIN LZIC"/>
    <property type="match status" value="1"/>
</dbReference>
<dbReference type="InterPro" id="IPR009428">
    <property type="entry name" value="ICAT_dom"/>
</dbReference>
<dbReference type="SUPFAM" id="SSF81730">
    <property type="entry name" value="beta-catenin-interacting protein ICAT"/>
    <property type="match status" value="1"/>
</dbReference>
<feature type="domain" description="Beta-catenin-interacting ICAT" evidence="3">
    <location>
        <begin position="113"/>
        <end position="185"/>
    </location>
</feature>
<comment type="similarity">
    <text evidence="1">Belongs to the CTNNBIP1 family.</text>
</comment>
<evidence type="ECO:0000313" key="4">
    <source>
        <dbReference type="EMBL" id="KAK2154054.1"/>
    </source>
</evidence>
<evidence type="ECO:0000256" key="1">
    <source>
        <dbReference type="ARBA" id="ARBA00006505"/>
    </source>
</evidence>
<protein>
    <recommendedName>
        <fullName evidence="3">Beta-catenin-interacting ICAT domain-containing protein</fullName>
    </recommendedName>
</protein>
<evidence type="ECO:0000259" key="3">
    <source>
        <dbReference type="Pfam" id="PF06384"/>
    </source>
</evidence>
<reference evidence="4" key="1">
    <citation type="journal article" date="2023" name="Mol. Biol. Evol.">
        <title>Third-Generation Sequencing Reveals the Adaptive Role of the Epigenome in Three Deep-Sea Polychaetes.</title>
        <authorList>
            <person name="Perez M."/>
            <person name="Aroh O."/>
            <person name="Sun Y."/>
            <person name="Lan Y."/>
            <person name="Juniper S.K."/>
            <person name="Young C.R."/>
            <person name="Angers B."/>
            <person name="Qian P.Y."/>
        </authorList>
    </citation>
    <scope>NUCLEOTIDE SEQUENCE</scope>
    <source>
        <strain evidence="4">P08H-3</strain>
    </source>
</reference>
<feature type="coiled-coil region" evidence="2">
    <location>
        <begin position="6"/>
        <end position="40"/>
    </location>
</feature>
<gene>
    <name evidence="4" type="ORF">LSH36_278g03010</name>
</gene>
<keyword evidence="2" id="KW-0175">Coiled coil</keyword>
<dbReference type="AlphaFoldDB" id="A0AAD9JIY1"/>
<proteinExistence type="inferred from homology"/>
<dbReference type="PANTHER" id="PTHR16505">
    <property type="entry name" value="PROTEIN LZIC"/>
    <property type="match status" value="1"/>
</dbReference>
<dbReference type="InterPro" id="IPR036911">
    <property type="entry name" value="ICAT_sf"/>
</dbReference>
<name>A0AAD9JIY1_9ANNE</name>